<keyword evidence="1" id="KW-1003">Cell membrane</keyword>
<name>F0P223_WEEVC</name>
<keyword evidence="2 5" id="KW-0812">Transmembrane</keyword>
<feature type="transmembrane region" description="Helical" evidence="5">
    <location>
        <begin position="307"/>
        <end position="325"/>
    </location>
</feature>
<dbReference type="KEGG" id="wvi:Weevi_1024"/>
<proteinExistence type="predicted"/>
<evidence type="ECO:0000256" key="4">
    <source>
        <dbReference type="ARBA" id="ARBA00023136"/>
    </source>
</evidence>
<feature type="domain" description="VWFA" evidence="6">
    <location>
        <begin position="90"/>
        <end position="291"/>
    </location>
</feature>
<dbReference type="PANTHER" id="PTHR22550:SF5">
    <property type="entry name" value="LEUCINE ZIPPER PROTEIN 4"/>
    <property type="match status" value="1"/>
</dbReference>
<dbReference type="SUPFAM" id="SSF53300">
    <property type="entry name" value="vWA-like"/>
    <property type="match status" value="1"/>
</dbReference>
<reference evidence="7 8" key="1">
    <citation type="journal article" date="2011" name="Stand. Genomic Sci.">
        <title>Complete genome sequence of Weeksella virosa type strain (9751).</title>
        <authorList>
            <person name="Lang E."/>
            <person name="Teshima H."/>
            <person name="Lucas S."/>
            <person name="Lapidus A."/>
            <person name="Hammon N."/>
            <person name="Deshpande S."/>
            <person name="Nolan M."/>
            <person name="Cheng J.F."/>
            <person name="Pitluck S."/>
            <person name="Liolios K."/>
            <person name="Pagani I."/>
            <person name="Mikhailova N."/>
            <person name="Ivanova N."/>
            <person name="Mavromatis K."/>
            <person name="Pati A."/>
            <person name="Tapia R."/>
            <person name="Han C."/>
            <person name="Goodwin L."/>
            <person name="Chen A."/>
            <person name="Palaniappan K."/>
            <person name="Land M."/>
            <person name="Hauser L."/>
            <person name="Chang Y.J."/>
            <person name="Jeffries C.D."/>
            <person name="Brambilla E.M."/>
            <person name="Kopitz M."/>
            <person name="Rohde M."/>
            <person name="Goker M."/>
            <person name="Tindall B.J."/>
            <person name="Detter J.C."/>
            <person name="Woyke T."/>
            <person name="Bristow J."/>
            <person name="Eisen J.A."/>
            <person name="Markowitz V."/>
            <person name="Hugenholtz P."/>
            <person name="Klenk H.P."/>
            <person name="Kyrpides N.C."/>
        </authorList>
    </citation>
    <scope>NUCLEOTIDE SEQUENCE [LARGE SCALE GENOMIC DNA]</scope>
    <source>
        <strain evidence="8">ATCC 43766 / DSM 16922 / JCM 21250 / NBRC 16016 / NCTC 11634 / CL345/78</strain>
    </source>
</reference>
<dbReference type="RefSeq" id="WP_013598123.1">
    <property type="nucleotide sequence ID" value="NC_015144.1"/>
</dbReference>
<dbReference type="EMBL" id="CP002455">
    <property type="protein sequence ID" value="ADX67733.1"/>
    <property type="molecule type" value="Genomic_DNA"/>
</dbReference>
<reference evidence="8" key="2">
    <citation type="journal article" date="2011" name="Stand. Genomic Sci.">
        <title>Complete genome sequence of Weeksella virosa type strain (9751T).</title>
        <authorList>
            <person name="Lang E."/>
            <person name="Teshima H."/>
            <person name="Lucas S."/>
            <person name="Lapidus A."/>
            <person name="Hammon N."/>
            <person name="Deshpande S."/>
            <person name="Nolan M."/>
            <person name="Cheng J."/>
            <person name="Pitluck S."/>
            <person name="Liolios K."/>
            <person name="Pagani I."/>
            <person name="Mikhailova N."/>
            <person name="Ivanova N."/>
            <person name="Mavromatis K."/>
            <person name="Pati A."/>
            <person name="Tapia R."/>
            <person name="Han C."/>
            <person name="Goodwin L."/>
            <person name="Chen A."/>
            <person name="Palaniappan K."/>
            <person name="Land M."/>
            <person name="Hauser L."/>
            <person name="Chang Y."/>
            <person name="Jeffries C."/>
            <person name="Brambilla E."/>
            <person name="Kopitz M."/>
            <person name="Rohde M."/>
            <person name="Goker M."/>
            <person name="Tindall B."/>
            <person name="Detter J."/>
            <person name="Woyke T."/>
            <person name="Bristow J."/>
            <person name="Eisen J."/>
            <person name="Markowitz V."/>
            <person name="Hugenholtz P."/>
            <person name="Klenk H."/>
            <person name="Kyrpides N."/>
        </authorList>
    </citation>
    <scope>NUCLEOTIDE SEQUENCE [LARGE SCALE GENOMIC DNA]</scope>
    <source>
        <strain evidence="8">ATCC 43766 / DSM 16922 / JCM 21250 / NBRC 16016 / NCTC 11634 / CL345/78</strain>
    </source>
</reference>
<feature type="transmembrane region" description="Helical" evidence="5">
    <location>
        <begin position="6"/>
        <end position="26"/>
    </location>
</feature>
<dbReference type="PANTHER" id="PTHR22550">
    <property type="entry name" value="SPORE GERMINATION PROTEIN"/>
    <property type="match status" value="1"/>
</dbReference>
<protein>
    <submittedName>
        <fullName evidence="7">von Willebrand factor type A</fullName>
    </submittedName>
</protein>
<evidence type="ECO:0000256" key="2">
    <source>
        <dbReference type="ARBA" id="ARBA00022692"/>
    </source>
</evidence>
<organism evidence="7 8">
    <name type="scientific">Weeksella virosa (strain ATCC 43766 / DSM 16922 / JCM 21250 / CCUG 30538 / CDC 9751 / IAM 14551 / NBRC 16016 / NCTC 11634 / CL345/78)</name>
    <dbReference type="NCBI Taxonomy" id="865938"/>
    <lineage>
        <taxon>Bacteria</taxon>
        <taxon>Pseudomonadati</taxon>
        <taxon>Bacteroidota</taxon>
        <taxon>Flavobacteriia</taxon>
        <taxon>Flavobacteriales</taxon>
        <taxon>Weeksellaceae</taxon>
        <taxon>Weeksella</taxon>
    </lineage>
</organism>
<dbReference type="eggNOG" id="COG2304">
    <property type="taxonomic scope" value="Bacteria"/>
</dbReference>
<gene>
    <name evidence="7" type="ordered locus">Weevi_1024</name>
</gene>
<dbReference type="AlphaFoldDB" id="F0P223"/>
<sequence>MQWGDIQQAWWFLALIVLVYLSINVYRWRKKVKASFADSHLQRLIFPGHSPSKFGLKLLLSCLGLFLLILALMDPLGGVEEREVSREGIDIVYLLDVSTSMDAQDVAPSRLMKASRIISQSLNSLGGDRAALVIFAADGYTISPLTNDYAAIDSYLGSLSTNLISNQGTDFSAAFREAVSVLKGAPNTSKLVVLLSDGEDHESGENQSIKLANDNQIHVVSIGIGTDKGAPIPVQSMYGDEYKTDQYGRTVITKLEEKNLDKIAKQTNGMYLSNGTINEVTHQINEYKKRLDKTQISQSFTHDMKHLFQWFLGFAILLLFIELLTSDYKKFNGKKE</sequence>
<dbReference type="OrthoDB" id="6206554at2"/>
<dbReference type="InterPro" id="IPR002035">
    <property type="entry name" value="VWF_A"/>
</dbReference>
<keyword evidence="8" id="KW-1185">Reference proteome</keyword>
<evidence type="ECO:0000256" key="3">
    <source>
        <dbReference type="ARBA" id="ARBA00022989"/>
    </source>
</evidence>
<dbReference type="PROSITE" id="PS50234">
    <property type="entry name" value="VWFA"/>
    <property type="match status" value="1"/>
</dbReference>
<accession>F0P223</accession>
<evidence type="ECO:0000313" key="8">
    <source>
        <dbReference type="Proteomes" id="UP000008641"/>
    </source>
</evidence>
<dbReference type="SMART" id="SM00327">
    <property type="entry name" value="VWA"/>
    <property type="match status" value="1"/>
</dbReference>
<dbReference type="InterPro" id="IPR050768">
    <property type="entry name" value="UPF0353/GerABKA_families"/>
</dbReference>
<dbReference type="HOGENOM" id="CLU_024570_1_0_10"/>
<dbReference type="STRING" id="865938.Weevi_1024"/>
<keyword evidence="4 5" id="KW-0472">Membrane</keyword>
<evidence type="ECO:0000256" key="1">
    <source>
        <dbReference type="ARBA" id="ARBA00022475"/>
    </source>
</evidence>
<evidence type="ECO:0000313" key="7">
    <source>
        <dbReference type="EMBL" id="ADX67733.1"/>
    </source>
</evidence>
<dbReference type="Gene3D" id="3.40.50.410">
    <property type="entry name" value="von Willebrand factor, type A domain"/>
    <property type="match status" value="1"/>
</dbReference>
<dbReference type="InterPro" id="IPR036465">
    <property type="entry name" value="vWFA_dom_sf"/>
</dbReference>
<dbReference type="Proteomes" id="UP000008641">
    <property type="component" value="Chromosome"/>
</dbReference>
<evidence type="ECO:0000256" key="5">
    <source>
        <dbReference type="SAM" id="Phobius"/>
    </source>
</evidence>
<keyword evidence="3 5" id="KW-1133">Transmembrane helix</keyword>
<feature type="transmembrane region" description="Helical" evidence="5">
    <location>
        <begin position="54"/>
        <end position="73"/>
    </location>
</feature>
<evidence type="ECO:0000259" key="6">
    <source>
        <dbReference type="PROSITE" id="PS50234"/>
    </source>
</evidence>
<dbReference type="Pfam" id="PF13519">
    <property type="entry name" value="VWA_2"/>
    <property type="match status" value="1"/>
</dbReference>